<proteinExistence type="predicted"/>
<name>A0A9D4IF77_DREPO</name>
<evidence type="ECO:0000313" key="2">
    <source>
        <dbReference type="Proteomes" id="UP000828390"/>
    </source>
</evidence>
<dbReference type="AlphaFoldDB" id="A0A9D4IF77"/>
<dbReference type="EMBL" id="JAIWYP010000009">
    <property type="protein sequence ID" value="KAH3771800.1"/>
    <property type="molecule type" value="Genomic_DNA"/>
</dbReference>
<gene>
    <name evidence="1" type="ORF">DPMN_173129</name>
</gene>
<accession>A0A9D4IF77</accession>
<dbReference type="Proteomes" id="UP000828390">
    <property type="component" value="Unassembled WGS sequence"/>
</dbReference>
<sequence length="59" mass="6745">MSGRAQEQTFDLEPVLVFAMVRMSFQGRALVPFPEYMLGTSKAHTCHLDMALVPFQERK</sequence>
<reference evidence="1" key="1">
    <citation type="journal article" date="2019" name="bioRxiv">
        <title>The Genome of the Zebra Mussel, Dreissena polymorpha: A Resource for Invasive Species Research.</title>
        <authorList>
            <person name="McCartney M.A."/>
            <person name="Auch B."/>
            <person name="Kono T."/>
            <person name="Mallez S."/>
            <person name="Zhang Y."/>
            <person name="Obille A."/>
            <person name="Becker A."/>
            <person name="Abrahante J.E."/>
            <person name="Garbe J."/>
            <person name="Badalamenti J.P."/>
            <person name="Herman A."/>
            <person name="Mangelson H."/>
            <person name="Liachko I."/>
            <person name="Sullivan S."/>
            <person name="Sone E.D."/>
            <person name="Koren S."/>
            <person name="Silverstein K.A.T."/>
            <person name="Beckman K.B."/>
            <person name="Gohl D.M."/>
        </authorList>
    </citation>
    <scope>NUCLEOTIDE SEQUENCE</scope>
    <source>
        <strain evidence="1">Duluth1</strain>
        <tissue evidence="1">Whole animal</tissue>
    </source>
</reference>
<keyword evidence="2" id="KW-1185">Reference proteome</keyword>
<reference evidence="1" key="2">
    <citation type="submission" date="2020-11" db="EMBL/GenBank/DDBJ databases">
        <authorList>
            <person name="McCartney M.A."/>
            <person name="Auch B."/>
            <person name="Kono T."/>
            <person name="Mallez S."/>
            <person name="Becker A."/>
            <person name="Gohl D.M."/>
            <person name="Silverstein K.A.T."/>
            <person name="Koren S."/>
            <person name="Bechman K.B."/>
            <person name="Herman A."/>
            <person name="Abrahante J.E."/>
            <person name="Garbe J."/>
        </authorList>
    </citation>
    <scope>NUCLEOTIDE SEQUENCE</scope>
    <source>
        <strain evidence="1">Duluth1</strain>
        <tissue evidence="1">Whole animal</tissue>
    </source>
</reference>
<comment type="caution">
    <text evidence="1">The sequence shown here is derived from an EMBL/GenBank/DDBJ whole genome shotgun (WGS) entry which is preliminary data.</text>
</comment>
<evidence type="ECO:0000313" key="1">
    <source>
        <dbReference type="EMBL" id="KAH3771800.1"/>
    </source>
</evidence>
<protein>
    <submittedName>
        <fullName evidence="1">Uncharacterized protein</fullName>
    </submittedName>
</protein>
<organism evidence="1 2">
    <name type="scientific">Dreissena polymorpha</name>
    <name type="common">Zebra mussel</name>
    <name type="synonym">Mytilus polymorpha</name>
    <dbReference type="NCBI Taxonomy" id="45954"/>
    <lineage>
        <taxon>Eukaryota</taxon>
        <taxon>Metazoa</taxon>
        <taxon>Spiralia</taxon>
        <taxon>Lophotrochozoa</taxon>
        <taxon>Mollusca</taxon>
        <taxon>Bivalvia</taxon>
        <taxon>Autobranchia</taxon>
        <taxon>Heteroconchia</taxon>
        <taxon>Euheterodonta</taxon>
        <taxon>Imparidentia</taxon>
        <taxon>Neoheterodontei</taxon>
        <taxon>Myida</taxon>
        <taxon>Dreissenoidea</taxon>
        <taxon>Dreissenidae</taxon>
        <taxon>Dreissena</taxon>
    </lineage>
</organism>